<comment type="caution">
    <text evidence="5">The sequence shown here is derived from an EMBL/GenBank/DDBJ whole genome shotgun (WGS) entry which is preliminary data.</text>
</comment>
<dbReference type="SUPFAM" id="SSF51735">
    <property type="entry name" value="NAD(P)-binding Rossmann-fold domains"/>
    <property type="match status" value="1"/>
</dbReference>
<keyword evidence="1" id="KW-0560">Oxidoreductase</keyword>
<dbReference type="InterPro" id="IPR014027">
    <property type="entry name" value="UDP-Glc/GDP-Man_DH_C"/>
</dbReference>
<dbReference type="Gene3D" id="3.40.50.720">
    <property type="entry name" value="NAD(P)-binding Rossmann-like Domain"/>
    <property type="match status" value="2"/>
</dbReference>
<dbReference type="RefSeq" id="WP_377942207.1">
    <property type="nucleotide sequence ID" value="NZ_JBHUCX010000020.1"/>
</dbReference>
<comment type="similarity">
    <text evidence="3">Belongs to the UDP-glucose/GDP-mannose dehydrogenase family.</text>
</comment>
<feature type="domain" description="UDP-glucose/GDP-mannose dehydrogenase C-terminal" evidence="4">
    <location>
        <begin position="336"/>
        <end position="430"/>
    </location>
</feature>
<dbReference type="InterPro" id="IPR008927">
    <property type="entry name" value="6-PGluconate_DH-like_C_sf"/>
</dbReference>
<accession>A0ABW4JF04</accession>
<dbReference type="InterPro" id="IPR001732">
    <property type="entry name" value="UDP-Glc/GDP-Man_DH_N"/>
</dbReference>
<dbReference type="EMBL" id="JBHUCX010000020">
    <property type="protein sequence ID" value="MFD1674334.1"/>
    <property type="molecule type" value="Genomic_DNA"/>
</dbReference>
<dbReference type="InterPro" id="IPR014026">
    <property type="entry name" value="UDP-Glc/GDP-Man_DH_dimer"/>
</dbReference>
<protein>
    <submittedName>
        <fullName evidence="5">Nucleotide sugar dehydrogenase</fullName>
    </submittedName>
</protein>
<evidence type="ECO:0000256" key="1">
    <source>
        <dbReference type="ARBA" id="ARBA00023002"/>
    </source>
</evidence>
<dbReference type="SUPFAM" id="SSF48179">
    <property type="entry name" value="6-phosphogluconate dehydrogenase C-terminal domain-like"/>
    <property type="match status" value="1"/>
</dbReference>
<dbReference type="PIRSF" id="PIRSF000124">
    <property type="entry name" value="UDPglc_GDPman_dh"/>
    <property type="match status" value="1"/>
</dbReference>
<dbReference type="NCBIfam" id="TIGR03026">
    <property type="entry name" value="NDP-sugDHase"/>
    <property type="match status" value="1"/>
</dbReference>
<dbReference type="InterPro" id="IPR028359">
    <property type="entry name" value="UDP_ManNAc/GlcNAc_DH"/>
</dbReference>
<keyword evidence="2" id="KW-0520">NAD</keyword>
<organism evidence="5 6">
    <name type="scientific">Alicyclobacillus fodiniaquatilis</name>
    <dbReference type="NCBI Taxonomy" id="1661150"/>
    <lineage>
        <taxon>Bacteria</taxon>
        <taxon>Bacillati</taxon>
        <taxon>Bacillota</taxon>
        <taxon>Bacilli</taxon>
        <taxon>Bacillales</taxon>
        <taxon>Alicyclobacillaceae</taxon>
        <taxon>Alicyclobacillus</taxon>
    </lineage>
</organism>
<dbReference type="Pfam" id="PF03721">
    <property type="entry name" value="UDPG_MGDP_dh_N"/>
    <property type="match status" value="1"/>
</dbReference>
<name>A0ABW4JF04_9BACL</name>
<evidence type="ECO:0000313" key="5">
    <source>
        <dbReference type="EMBL" id="MFD1674334.1"/>
    </source>
</evidence>
<dbReference type="SMART" id="SM00984">
    <property type="entry name" value="UDPG_MGDP_dh_C"/>
    <property type="match status" value="1"/>
</dbReference>
<dbReference type="SUPFAM" id="SSF52413">
    <property type="entry name" value="UDP-glucose/GDP-mannose dehydrogenase C-terminal domain"/>
    <property type="match status" value="1"/>
</dbReference>
<dbReference type="Pfam" id="PF03720">
    <property type="entry name" value="UDPG_MGDP_dh_C"/>
    <property type="match status" value="1"/>
</dbReference>
<reference evidence="6" key="1">
    <citation type="journal article" date="2019" name="Int. J. Syst. Evol. Microbiol.">
        <title>The Global Catalogue of Microorganisms (GCM) 10K type strain sequencing project: providing services to taxonomists for standard genome sequencing and annotation.</title>
        <authorList>
            <consortium name="The Broad Institute Genomics Platform"/>
            <consortium name="The Broad Institute Genome Sequencing Center for Infectious Disease"/>
            <person name="Wu L."/>
            <person name="Ma J."/>
        </authorList>
    </citation>
    <scope>NUCLEOTIDE SEQUENCE [LARGE SCALE GENOMIC DNA]</scope>
    <source>
        <strain evidence="6">CGMCC 1.12286</strain>
    </source>
</reference>
<dbReference type="PANTHER" id="PTHR43491">
    <property type="entry name" value="UDP-N-ACETYL-D-MANNOSAMINE DEHYDROGENASE"/>
    <property type="match status" value="1"/>
</dbReference>
<sequence length="442" mass="48437">MAISIQNASMHAEILMAKIENKTAKIAIIGLGYVGLPNAVAKAQEGFRVIGYDLSVDKVHKITSGESYIDDVTSESIRELIHSGNLTATYDANHLSDADVIVICVPTPVDEYKHPDLQFVENACSDVTNFMKPGALVILESTTYPGTTEEILVPMLRERGLTIGEDVFIAYSPERIDPANQNFNIQNTPVVVGGMTAVCGKIACMYFGNNAIQVSSPSVAEMTKIYENAFRYVNIGFANEMALLCNNMGIDVWEVINAASTKPFGFMPFYPSSGVGGHCIPVDPYYLSWKVKSFNMQSRMIETAGDINSNMPRYTCQRIMELLNERGLVIHGSNILIVGITYKKDVSDVRESPALELIAELNRLGANVAIWDDHVTSVTVQGETYHNVRDAKTAIVNSDIAVVVTNHSDIDYTLLGENAAVLFDTKNVQSMLGAIKGEYIRL</sequence>
<gene>
    <name evidence="5" type="ORF">ACFSB2_06400</name>
</gene>
<evidence type="ECO:0000259" key="4">
    <source>
        <dbReference type="SMART" id="SM00984"/>
    </source>
</evidence>
<evidence type="ECO:0000256" key="2">
    <source>
        <dbReference type="ARBA" id="ARBA00023027"/>
    </source>
</evidence>
<dbReference type="InterPro" id="IPR036291">
    <property type="entry name" value="NAD(P)-bd_dom_sf"/>
</dbReference>
<dbReference type="InterPro" id="IPR017476">
    <property type="entry name" value="UDP-Glc/GDP-Man"/>
</dbReference>
<dbReference type="Proteomes" id="UP001597079">
    <property type="component" value="Unassembled WGS sequence"/>
</dbReference>
<dbReference type="PANTHER" id="PTHR43491:SF1">
    <property type="entry name" value="UDP-N-ACETYL-D-MANNOSAMINE DEHYDROGENASE"/>
    <property type="match status" value="1"/>
</dbReference>
<dbReference type="Pfam" id="PF00984">
    <property type="entry name" value="UDPG_MGDP_dh"/>
    <property type="match status" value="1"/>
</dbReference>
<proteinExistence type="inferred from homology"/>
<dbReference type="InterPro" id="IPR036220">
    <property type="entry name" value="UDP-Glc/GDP-Man_DH_C_sf"/>
</dbReference>
<evidence type="ECO:0000256" key="3">
    <source>
        <dbReference type="PIRNR" id="PIRNR000124"/>
    </source>
</evidence>
<dbReference type="PIRSF" id="PIRSF500136">
    <property type="entry name" value="UDP_ManNAc_DH"/>
    <property type="match status" value="1"/>
</dbReference>
<keyword evidence="6" id="KW-1185">Reference proteome</keyword>
<evidence type="ECO:0000313" key="6">
    <source>
        <dbReference type="Proteomes" id="UP001597079"/>
    </source>
</evidence>